<gene>
    <name evidence="2" type="ORF">NG792_16720</name>
</gene>
<dbReference type="InterPro" id="IPR026881">
    <property type="entry name" value="WYL_dom"/>
</dbReference>
<keyword evidence="3" id="KW-1185">Reference proteome</keyword>
<organism evidence="2 3">
    <name type="scientific">Laspinema olomoucense D3b</name>
    <dbReference type="NCBI Taxonomy" id="2953688"/>
    <lineage>
        <taxon>Bacteria</taxon>
        <taxon>Bacillati</taxon>
        <taxon>Cyanobacteriota</taxon>
        <taxon>Cyanophyceae</taxon>
        <taxon>Oscillatoriophycideae</taxon>
        <taxon>Oscillatoriales</taxon>
        <taxon>Laspinemataceae</taxon>
        <taxon>Laspinema</taxon>
        <taxon>Laspinema olomoucense</taxon>
    </lineage>
</organism>
<sequence>MIYPTFCAPPTVELLQWLARGSLKKNFLKAVRLWVHLQLLYGESDSRLGIVHPFTYADWRNSFFSESHPRGESIPLLHDCDCPCGRSAAWWLFDEVRGCSEWEWRESLAQTACIPDNLEELLESRLFGLTRRSLAADLTTLAELGCLKKGHRSQYEKVQNWPRGMIACSPTFTPSERAITYNFLQPDLAAIADNLSQELGGYPRFFLQVEYVVPKTTLDAIDDLQEELKQLWQQHPIPPVLLTYNSAKLERMVECAVYPVCIYYVQRAVYLVGFGRNPPGEVNWYNYRCDRIDNLEPLLWNDPRIPQQLILDYQNQTLPTPDYIQDQMSQGWGFDFYQPKLLMLLRFDPRHHRRYIEDTERHETFEFVSYKQAEQLIKQEASPEEGQELLNILNQRSETDAYYQAFYREGDPNVLMRLNAWRPYVEVFLPWKLKERMARDVGREWGFYGG</sequence>
<dbReference type="EMBL" id="JAMXFA010000022">
    <property type="protein sequence ID" value="MCT7979358.1"/>
    <property type="molecule type" value="Genomic_DNA"/>
</dbReference>
<dbReference type="NCBIfam" id="TIGR03985">
    <property type="entry name" value="TIGR03985 family CRISPR-associated protein"/>
    <property type="match status" value="1"/>
</dbReference>
<dbReference type="InterPro" id="IPR023816">
    <property type="entry name" value="CRISPR-assoc_CYA0889"/>
</dbReference>
<dbReference type="Pfam" id="PF13280">
    <property type="entry name" value="WYL"/>
    <property type="match status" value="1"/>
</dbReference>
<feature type="domain" description="WYL" evidence="1">
    <location>
        <begin position="240"/>
        <end position="296"/>
    </location>
</feature>
<evidence type="ECO:0000313" key="2">
    <source>
        <dbReference type="EMBL" id="MCT7979358.1"/>
    </source>
</evidence>
<comment type="caution">
    <text evidence="2">The sequence shown here is derived from an EMBL/GenBank/DDBJ whole genome shotgun (WGS) entry which is preliminary data.</text>
</comment>
<proteinExistence type="predicted"/>
<accession>A0ABT2N9I1</accession>
<protein>
    <submittedName>
        <fullName evidence="2">TIGR03985 family CRISPR-associated protein</fullName>
    </submittedName>
</protein>
<name>A0ABT2N9I1_9CYAN</name>
<dbReference type="RefSeq" id="WP_261236155.1">
    <property type="nucleotide sequence ID" value="NZ_JAMXFA010000022.1"/>
</dbReference>
<evidence type="ECO:0000313" key="3">
    <source>
        <dbReference type="Proteomes" id="UP001525961"/>
    </source>
</evidence>
<evidence type="ECO:0000259" key="1">
    <source>
        <dbReference type="Pfam" id="PF13280"/>
    </source>
</evidence>
<reference evidence="2 3" key="1">
    <citation type="journal article" date="2022" name="Front. Microbiol.">
        <title>High genomic differentiation and limited gene flow indicate recent cryptic speciation within the genus Laspinema (cyanobacteria).</title>
        <authorList>
            <person name="Stanojkovic A."/>
            <person name="Skoupy S."/>
            <person name="Skaloud P."/>
            <person name="Dvorak P."/>
        </authorList>
    </citation>
    <scope>NUCLEOTIDE SEQUENCE [LARGE SCALE GENOMIC DNA]</scope>
    <source>
        <strain evidence="2 3">D3b</strain>
    </source>
</reference>
<dbReference type="Proteomes" id="UP001525961">
    <property type="component" value="Unassembled WGS sequence"/>
</dbReference>